<comment type="function">
    <text evidence="1">May be involved in the biogenesis of curli organelles.</text>
</comment>
<feature type="chain" id="PRO_5009926426" description="Curli production assembly/transport component CsgE" evidence="5">
    <location>
        <begin position="27"/>
        <end position="180"/>
    </location>
</feature>
<evidence type="ECO:0000313" key="6">
    <source>
        <dbReference type="EMBL" id="SHM24966.1"/>
    </source>
</evidence>
<dbReference type="RefSeq" id="WP_231897152.1">
    <property type="nucleotide sequence ID" value="NZ_LT670847.1"/>
</dbReference>
<reference evidence="6 7" key="1">
    <citation type="submission" date="2016-11" db="EMBL/GenBank/DDBJ databases">
        <authorList>
            <person name="Jaros S."/>
            <person name="Januszkiewicz K."/>
            <person name="Wedrychowicz H."/>
        </authorList>
    </citation>
    <scope>NUCLEOTIDE SEQUENCE [LARGE SCALE GENOMIC DNA]</scope>
    <source>
        <strain evidence="6 7">ACAM 12</strain>
    </source>
</reference>
<dbReference type="EMBL" id="LT670847">
    <property type="protein sequence ID" value="SHM24966.1"/>
    <property type="molecule type" value="Genomic_DNA"/>
</dbReference>
<dbReference type="FunCoup" id="A0A1M7H989">
    <property type="interactions" value="23"/>
</dbReference>
<keyword evidence="3 5" id="KW-0732">Signal</keyword>
<dbReference type="STRING" id="29571.SAMN05878437_1977"/>
<gene>
    <name evidence="6" type="ORF">SAMN05878437_1977</name>
</gene>
<dbReference type="InParanoid" id="A0A1M7H989"/>
<dbReference type="InterPro" id="IPR018900">
    <property type="entry name" value="Curli_CsgE"/>
</dbReference>
<dbReference type="Proteomes" id="UP000190911">
    <property type="component" value="Chromosome I"/>
</dbReference>
<dbReference type="AlphaFoldDB" id="A0A1M7H989"/>
<name>A0A1M7H989_9GAMM</name>
<evidence type="ECO:0000256" key="2">
    <source>
        <dbReference type="ARBA" id="ARBA00014024"/>
    </source>
</evidence>
<sequence>MRACPFTHVLLPIGMLAAVWMTTAHAQESASALPDAAQRQQAQRQAEEEKIQSINRVESPDGPAVQPSPSGSELTGVMVDRTVTMAGKTFYRAFSQQAMGNPVIGNATITIRERPDARWGSQLWVMEGNRMYFRTQLSPKINEADRTAEEAVQVVEKAILRQRLKAAITSDKDLGSEELF</sequence>
<dbReference type="Pfam" id="PF10627">
    <property type="entry name" value="CsgE"/>
    <property type="match status" value="1"/>
</dbReference>
<keyword evidence="7" id="KW-1185">Reference proteome</keyword>
<accession>A0A1M7H989</accession>
<evidence type="ECO:0000313" key="7">
    <source>
        <dbReference type="Proteomes" id="UP000190911"/>
    </source>
</evidence>
<proteinExistence type="predicted"/>
<evidence type="ECO:0000256" key="1">
    <source>
        <dbReference type="ARBA" id="ARBA00003989"/>
    </source>
</evidence>
<organism evidence="6 7">
    <name type="scientific">Vreelandella subglaciescola</name>
    <dbReference type="NCBI Taxonomy" id="29571"/>
    <lineage>
        <taxon>Bacteria</taxon>
        <taxon>Pseudomonadati</taxon>
        <taxon>Pseudomonadota</taxon>
        <taxon>Gammaproteobacteria</taxon>
        <taxon>Oceanospirillales</taxon>
        <taxon>Halomonadaceae</taxon>
        <taxon>Vreelandella</taxon>
    </lineage>
</organism>
<feature type="region of interest" description="Disordered" evidence="4">
    <location>
        <begin position="31"/>
        <end position="74"/>
    </location>
</feature>
<evidence type="ECO:0000256" key="5">
    <source>
        <dbReference type="SAM" id="SignalP"/>
    </source>
</evidence>
<feature type="signal peptide" evidence="5">
    <location>
        <begin position="1"/>
        <end position="26"/>
    </location>
</feature>
<protein>
    <recommendedName>
        <fullName evidence="2">Curli production assembly/transport component CsgE</fullName>
    </recommendedName>
</protein>
<evidence type="ECO:0000256" key="3">
    <source>
        <dbReference type="ARBA" id="ARBA00022729"/>
    </source>
</evidence>
<evidence type="ECO:0000256" key="4">
    <source>
        <dbReference type="SAM" id="MobiDB-lite"/>
    </source>
</evidence>